<organism evidence="1">
    <name type="scientific">Ignavibacterium album</name>
    <dbReference type="NCBI Taxonomy" id="591197"/>
    <lineage>
        <taxon>Bacteria</taxon>
        <taxon>Pseudomonadati</taxon>
        <taxon>Ignavibacteriota</taxon>
        <taxon>Ignavibacteria</taxon>
        <taxon>Ignavibacteriales</taxon>
        <taxon>Ignavibacteriaceae</taxon>
        <taxon>Ignavibacterium</taxon>
    </lineage>
</organism>
<gene>
    <name evidence="1" type="ORF">ENS31_04355</name>
</gene>
<evidence type="ECO:0000313" key="1">
    <source>
        <dbReference type="EMBL" id="HFI90750.1"/>
    </source>
</evidence>
<accession>A0A7V2ZIX2</accession>
<reference evidence="1" key="1">
    <citation type="journal article" date="2020" name="mSystems">
        <title>Genome- and Community-Level Interaction Insights into Carbon Utilization and Element Cycling Functions of Hydrothermarchaeota in Hydrothermal Sediment.</title>
        <authorList>
            <person name="Zhou Z."/>
            <person name="Liu Y."/>
            <person name="Xu W."/>
            <person name="Pan J."/>
            <person name="Luo Z.H."/>
            <person name="Li M."/>
        </authorList>
    </citation>
    <scope>NUCLEOTIDE SEQUENCE [LARGE SCALE GENOMIC DNA]</scope>
    <source>
        <strain evidence="1">SpSt-479</strain>
    </source>
</reference>
<sequence length="148" mass="16799">MTMNNKIIIILFFLLNGIIFGQESFIPKTESKASSQIILNVFDDIENSIREGKVSGLSKYLGVQTYFSLSNGVNGYYSPNQAYYILEDYFNLYKVTAFKFNQISKDKSNPYATGTLSFDNKGKRSTAKVYIALKKIGDKWNIIQLSIN</sequence>
<proteinExistence type="predicted"/>
<dbReference type="EMBL" id="DSUJ01000008">
    <property type="protein sequence ID" value="HFI90750.1"/>
    <property type="molecule type" value="Genomic_DNA"/>
</dbReference>
<dbReference type="AlphaFoldDB" id="A0A7V2ZIX2"/>
<dbReference type="InterPro" id="IPR031977">
    <property type="entry name" value="DUF4783"/>
</dbReference>
<dbReference type="Gene3D" id="3.10.450.50">
    <property type="match status" value="1"/>
</dbReference>
<protein>
    <submittedName>
        <fullName evidence="1">DUF4783 domain-containing protein</fullName>
    </submittedName>
</protein>
<dbReference type="Pfam" id="PF16022">
    <property type="entry name" value="DUF4783"/>
    <property type="match status" value="1"/>
</dbReference>
<name>A0A7V2ZIX2_9BACT</name>
<comment type="caution">
    <text evidence="1">The sequence shown here is derived from an EMBL/GenBank/DDBJ whole genome shotgun (WGS) entry which is preliminary data.</text>
</comment>